<feature type="region of interest" description="Disordered" evidence="1">
    <location>
        <begin position="79"/>
        <end position="227"/>
    </location>
</feature>
<dbReference type="EMBL" id="AEYP01080874">
    <property type="status" value="NOT_ANNOTATED_CDS"/>
    <property type="molecule type" value="Genomic_DNA"/>
</dbReference>
<feature type="region of interest" description="Disordered" evidence="1">
    <location>
        <begin position="273"/>
        <end position="368"/>
    </location>
</feature>
<evidence type="ECO:0000256" key="1">
    <source>
        <dbReference type="SAM" id="MobiDB-lite"/>
    </source>
</evidence>
<feature type="compositionally biased region" description="Basic residues" evidence="1">
    <location>
        <begin position="343"/>
        <end position="354"/>
    </location>
</feature>
<organism evidence="2">
    <name type="scientific">Mustela putorius furo</name>
    <name type="common">European domestic ferret</name>
    <name type="synonym">Mustela furo</name>
    <dbReference type="NCBI Taxonomy" id="9669"/>
    <lineage>
        <taxon>Eukaryota</taxon>
        <taxon>Metazoa</taxon>
        <taxon>Chordata</taxon>
        <taxon>Craniata</taxon>
        <taxon>Vertebrata</taxon>
        <taxon>Euteleostomi</taxon>
        <taxon>Mammalia</taxon>
        <taxon>Eutheria</taxon>
        <taxon>Laurasiatheria</taxon>
        <taxon>Carnivora</taxon>
        <taxon>Caniformia</taxon>
        <taxon>Musteloidea</taxon>
        <taxon>Mustelidae</taxon>
        <taxon>Mustelinae</taxon>
        <taxon>Mustela</taxon>
    </lineage>
</organism>
<feature type="region of interest" description="Disordered" evidence="1">
    <location>
        <begin position="1"/>
        <end position="32"/>
    </location>
</feature>
<name>M3Z645_MUSPF</name>
<proteinExistence type="predicted"/>
<dbReference type="HOGENOM" id="CLU_720704_0_0_1"/>
<protein>
    <submittedName>
        <fullName evidence="2">Uncharacterized protein</fullName>
    </submittedName>
</protein>
<accession>M3Z645</accession>
<evidence type="ECO:0000313" key="2">
    <source>
        <dbReference type="Ensembl" id="ENSMPUP00000019058.1"/>
    </source>
</evidence>
<feature type="compositionally biased region" description="Pro residues" evidence="1">
    <location>
        <begin position="210"/>
        <end position="221"/>
    </location>
</feature>
<dbReference type="Ensembl" id="ENSMPUT00000019333.1">
    <property type="protein sequence ID" value="ENSMPUP00000019058.1"/>
    <property type="gene ID" value="ENSMPUG00000019181.1"/>
</dbReference>
<feature type="compositionally biased region" description="Basic and acidic residues" evidence="1">
    <location>
        <begin position="125"/>
        <end position="137"/>
    </location>
</feature>
<sequence>NVTWSTGIGAVGDGKDRSRNRRGGGWSNKSPDLGSHFQSLILPFPHPHPWAECCHSNLAKPTRSASLFSLLCRLSPRSIHSVPKSTGRKGHGGKGEPGARGLRPPRPHRGPWRGDRPHVSLGGAAHRDGGRAGRGRTEQAAPKGFLGPAPPPRSQRVKPGNKGGPGSGPHPWQHGAAKIDTAGGTTLPQHTSADLHPPPPFSHLRFSFPTPSPARQPPYPVPQSTTQAGSRPAIFLLACYCRCRRLLRADWGQGLAAGDRSYLTIHSRAAVSVRGGSREAEAVARKQQARSAATTSATQAGRQSPPCPAAASSPSLPSSSLLPPPYNFFPPRRLAPGSQDGRRCRRPGQARPRPRALPLPAPSGRGERACAVTCCRPLPLTSRR</sequence>
<feature type="compositionally biased region" description="Polar residues" evidence="1">
    <location>
        <begin position="183"/>
        <end position="192"/>
    </location>
</feature>
<feature type="compositionally biased region" description="Low complexity" evidence="1">
    <location>
        <begin position="289"/>
        <end position="321"/>
    </location>
</feature>
<reference evidence="2" key="1">
    <citation type="submission" date="2024-06" db="UniProtKB">
        <authorList>
            <consortium name="Ensembl"/>
        </authorList>
    </citation>
    <scope>IDENTIFICATION</scope>
</reference>
<dbReference type="AlphaFoldDB" id="M3Z645"/>
<dbReference type="InParanoid" id="M3Z645"/>